<keyword evidence="1" id="KW-0863">Zinc-finger</keyword>
<dbReference type="InterPro" id="IPR040256">
    <property type="entry name" value="At4g02000-like"/>
</dbReference>
<dbReference type="Proteomes" id="UP000525078">
    <property type="component" value="Unassembled WGS sequence"/>
</dbReference>
<dbReference type="GO" id="GO:0008270">
    <property type="term" value="F:zinc ion binding"/>
    <property type="evidence" value="ECO:0007669"/>
    <property type="project" value="UniProtKB-KW"/>
</dbReference>
<comment type="caution">
    <text evidence="3">The sequence shown here is derived from an EMBL/GenBank/DDBJ whole genome shotgun (WGS) entry which is preliminary data.</text>
</comment>
<dbReference type="PANTHER" id="PTHR31286:SF167">
    <property type="entry name" value="OS09G0268800 PROTEIN"/>
    <property type="match status" value="1"/>
</dbReference>
<dbReference type="PANTHER" id="PTHR31286">
    <property type="entry name" value="GLYCINE-RICH CELL WALL STRUCTURAL PROTEIN 1.8-LIKE"/>
    <property type="match status" value="1"/>
</dbReference>
<dbReference type="InterPro" id="IPR036691">
    <property type="entry name" value="Endo/exonu/phosph_ase_sf"/>
</dbReference>
<dbReference type="EMBL" id="JAATIP010000001">
    <property type="protein sequence ID" value="KAF4396903.1"/>
    <property type="molecule type" value="Genomic_DNA"/>
</dbReference>
<keyword evidence="1" id="KW-0479">Metal-binding</keyword>
<feature type="domain" description="CCHC-type" evidence="2">
    <location>
        <begin position="215"/>
        <end position="230"/>
    </location>
</feature>
<evidence type="ECO:0000313" key="4">
    <source>
        <dbReference type="Proteomes" id="UP000525078"/>
    </source>
</evidence>
<dbReference type="GO" id="GO:0003676">
    <property type="term" value="F:nucleic acid binding"/>
    <property type="evidence" value="ECO:0007669"/>
    <property type="project" value="InterPro"/>
</dbReference>
<sequence>MATVMATSSVNEIVQLTDKLGMDQEEEWEVNEDQASEFGDKSLVGRIVSKQSFSVGLFSTIFTRMWKVIGEWKVKIMEEDTGSSFFGLSFHSRGDAKKVLEKQPWIFNGGFLVLEAWPTSGQWRDARLDRVSLWVKMRGFPLKALTLNNVKRLGKLAGEVQDILWNNPQQIFLNGYVRARIGFSIMDEVFVGRFIPVDGGKQWVQIKFDKLPLLCFNCGFWGHDQTNCTKAIALELNVNGDQVQKFGVWLKDEEPTPNCFVAHEQRRAQQQEERTMAGGEVVSEAVIHRPEVNRMAGRDTTMGLDSMMGQLEQNAGAGFGRGKEVMGDINIQKLKGKLTMDSDVGKANKDMGSVPSPHNFQAAQSSNGLGKLESTIILNQSRGELIGDVIDAQLPKTFSGNDKGVRSREGEDFRVAFDVQDEREGRKRRCGRQGVTRDDGEAPVGGGSVVEMVDAGQFIMGRGKVVRRWAVIDPRRKKWRHVRVGHLSLVLLLGMKEAEIVQAERVCSVLKYENLWTVDRIWLSGGLLLMWKADIQVQVLSSSPGHILATVAGSGFLPWSLTGFYGNPEASQRHFFVAAFAGFAKGSARAMIISTKHELTWCNKHSNSRIMERLDRGLCTEEWLDQFEGADISLLDWWESDHRALVVDMPVRVDGVKCGKSKRKSRFHFEEVWCQEEECAEIVDRVWQEEHGSGRLGSFLYEVLRVVQPKVSPAMNDNLEADFREEEVVRAVKEMNPTKAPGADELPALFYQNFWSKLKTYVVAVC</sequence>
<evidence type="ECO:0000259" key="2">
    <source>
        <dbReference type="PROSITE" id="PS50158"/>
    </source>
</evidence>
<gene>
    <name evidence="3" type="ORF">F8388_004871</name>
</gene>
<protein>
    <recommendedName>
        <fullName evidence="2">CCHC-type domain-containing protein</fullName>
    </recommendedName>
</protein>
<organism evidence="3 4">
    <name type="scientific">Cannabis sativa</name>
    <name type="common">Hemp</name>
    <name type="synonym">Marijuana</name>
    <dbReference type="NCBI Taxonomy" id="3483"/>
    <lineage>
        <taxon>Eukaryota</taxon>
        <taxon>Viridiplantae</taxon>
        <taxon>Streptophyta</taxon>
        <taxon>Embryophyta</taxon>
        <taxon>Tracheophyta</taxon>
        <taxon>Spermatophyta</taxon>
        <taxon>Magnoliopsida</taxon>
        <taxon>eudicotyledons</taxon>
        <taxon>Gunneridae</taxon>
        <taxon>Pentapetalae</taxon>
        <taxon>rosids</taxon>
        <taxon>fabids</taxon>
        <taxon>Rosales</taxon>
        <taxon>Cannabaceae</taxon>
        <taxon>Cannabis</taxon>
    </lineage>
</organism>
<dbReference type="PROSITE" id="PS50158">
    <property type="entry name" value="ZF_CCHC"/>
    <property type="match status" value="1"/>
</dbReference>
<reference evidence="3 4" key="1">
    <citation type="journal article" date="2020" name="bioRxiv">
        <title>Sequence and annotation of 42 cannabis genomes reveals extensive copy number variation in cannabinoid synthesis and pathogen resistance genes.</title>
        <authorList>
            <person name="Mckernan K.J."/>
            <person name="Helbert Y."/>
            <person name="Kane L.T."/>
            <person name="Ebling H."/>
            <person name="Zhang L."/>
            <person name="Liu B."/>
            <person name="Eaton Z."/>
            <person name="Mclaughlin S."/>
            <person name="Kingan S."/>
            <person name="Baybayan P."/>
            <person name="Concepcion G."/>
            <person name="Jordan M."/>
            <person name="Riva A."/>
            <person name="Barbazuk W."/>
            <person name="Harkins T."/>
        </authorList>
    </citation>
    <scope>NUCLEOTIDE SEQUENCE [LARGE SCALE GENOMIC DNA]</scope>
    <source>
        <strain evidence="4">cv. Jamaican Lion 4</strain>
        <tissue evidence="3">Leaf</tissue>
    </source>
</reference>
<name>A0A7J6HNT8_CANSA</name>
<accession>A0A7J6HNT8</accession>
<dbReference type="SUPFAM" id="SSF56219">
    <property type="entry name" value="DNase I-like"/>
    <property type="match status" value="1"/>
</dbReference>
<keyword evidence="1" id="KW-0862">Zinc</keyword>
<dbReference type="Pfam" id="PF14111">
    <property type="entry name" value="DUF4283"/>
    <property type="match status" value="1"/>
</dbReference>
<evidence type="ECO:0000313" key="3">
    <source>
        <dbReference type="EMBL" id="KAF4396903.1"/>
    </source>
</evidence>
<dbReference type="InterPro" id="IPR025558">
    <property type="entry name" value="DUF4283"/>
</dbReference>
<proteinExistence type="predicted"/>
<evidence type="ECO:0000256" key="1">
    <source>
        <dbReference type="PROSITE-ProRule" id="PRU00047"/>
    </source>
</evidence>
<dbReference type="AlphaFoldDB" id="A0A7J6HNT8"/>
<dbReference type="InterPro" id="IPR001878">
    <property type="entry name" value="Znf_CCHC"/>
</dbReference>